<evidence type="ECO:0000313" key="3">
    <source>
        <dbReference type="Proteomes" id="UP000008912"/>
    </source>
</evidence>
<evidence type="ECO:0000313" key="2">
    <source>
        <dbReference type="Ensembl" id="ENSAMEP00000041446.1"/>
    </source>
</evidence>
<name>A0A7N5KKL9_AILME</name>
<dbReference type="Proteomes" id="UP000008912">
    <property type="component" value="Unassembled WGS sequence"/>
</dbReference>
<evidence type="ECO:0008006" key="4">
    <source>
        <dbReference type="Google" id="ProtNLM"/>
    </source>
</evidence>
<dbReference type="Ensembl" id="ENSAMET00000036696.1">
    <property type="protein sequence ID" value="ENSAMEP00000041446.1"/>
    <property type="gene ID" value="ENSAMEG00000023971.1"/>
</dbReference>
<reference evidence="2" key="3">
    <citation type="submission" date="2025-09" db="UniProtKB">
        <authorList>
            <consortium name="Ensembl"/>
        </authorList>
    </citation>
    <scope>IDENTIFICATION</scope>
</reference>
<evidence type="ECO:0000256" key="1">
    <source>
        <dbReference type="SAM" id="Phobius"/>
    </source>
</evidence>
<dbReference type="AlphaFoldDB" id="A0A7N5KKL9"/>
<dbReference type="GeneTree" id="ENSGT01030000240229"/>
<organism evidence="2 3">
    <name type="scientific">Ailuropoda melanoleuca</name>
    <name type="common">Giant panda</name>
    <dbReference type="NCBI Taxonomy" id="9646"/>
    <lineage>
        <taxon>Eukaryota</taxon>
        <taxon>Metazoa</taxon>
        <taxon>Chordata</taxon>
        <taxon>Craniata</taxon>
        <taxon>Vertebrata</taxon>
        <taxon>Euteleostomi</taxon>
        <taxon>Mammalia</taxon>
        <taxon>Eutheria</taxon>
        <taxon>Laurasiatheria</taxon>
        <taxon>Carnivora</taxon>
        <taxon>Caniformia</taxon>
        <taxon>Ursidae</taxon>
        <taxon>Ailuropoda</taxon>
    </lineage>
</organism>
<proteinExistence type="predicted"/>
<protein>
    <recommendedName>
        <fullName evidence="4">Transmembrane protein 230</fullName>
    </recommendedName>
</protein>
<reference evidence="2 3" key="1">
    <citation type="journal article" date="2010" name="Nature">
        <title>The sequence and de novo assembly of the giant panda genome.</title>
        <authorList>
            <person name="Li R."/>
            <person name="Fan W."/>
            <person name="Tian G."/>
            <person name="Zhu H."/>
            <person name="He L."/>
            <person name="Cai J."/>
            <person name="Huang Q."/>
            <person name="Cai Q."/>
            <person name="Li B."/>
            <person name="Bai Y."/>
            <person name="Zhang Z."/>
            <person name="Zhang Y."/>
            <person name="Wang W."/>
            <person name="Li J."/>
            <person name="Wei F."/>
            <person name="Li H."/>
            <person name="Jian M."/>
            <person name="Li J."/>
            <person name="Zhang Z."/>
            <person name="Nielsen R."/>
            <person name="Li D."/>
            <person name="Gu W."/>
            <person name="Yang Z."/>
            <person name="Xuan Z."/>
            <person name="Ryder O.A."/>
            <person name="Leung F.C."/>
            <person name="Zhou Y."/>
            <person name="Cao J."/>
            <person name="Sun X."/>
            <person name="Fu Y."/>
            <person name="Fang X."/>
            <person name="Guo X."/>
            <person name="Wang B."/>
            <person name="Hou R."/>
            <person name="Shen F."/>
            <person name="Mu B."/>
            <person name="Ni P."/>
            <person name="Lin R."/>
            <person name="Qian W."/>
            <person name="Wang G."/>
            <person name="Yu C."/>
            <person name="Nie W."/>
            <person name="Wang J."/>
            <person name="Wu Z."/>
            <person name="Liang H."/>
            <person name="Min J."/>
            <person name="Wu Q."/>
            <person name="Cheng S."/>
            <person name="Ruan J."/>
            <person name="Wang M."/>
            <person name="Shi Z."/>
            <person name="Wen M."/>
            <person name="Liu B."/>
            <person name="Ren X."/>
            <person name="Zheng H."/>
            <person name="Dong D."/>
            <person name="Cook K."/>
            <person name="Shan G."/>
            <person name="Zhang H."/>
            <person name="Kosiol C."/>
            <person name="Xie X."/>
            <person name="Lu Z."/>
            <person name="Zheng H."/>
            <person name="Li Y."/>
            <person name="Steiner C.C."/>
            <person name="Lam T.T."/>
            <person name="Lin S."/>
            <person name="Zhang Q."/>
            <person name="Li G."/>
            <person name="Tian J."/>
            <person name="Gong T."/>
            <person name="Liu H."/>
            <person name="Zhang D."/>
            <person name="Fang L."/>
            <person name="Ye C."/>
            <person name="Zhang J."/>
            <person name="Hu W."/>
            <person name="Xu A."/>
            <person name="Ren Y."/>
            <person name="Zhang G."/>
            <person name="Bruford M.W."/>
            <person name="Li Q."/>
            <person name="Ma L."/>
            <person name="Guo Y."/>
            <person name="An N."/>
            <person name="Hu Y."/>
            <person name="Zheng Y."/>
            <person name="Shi Y."/>
            <person name="Li Z."/>
            <person name="Liu Q."/>
            <person name="Chen Y."/>
            <person name="Zhao J."/>
            <person name="Qu N."/>
            <person name="Zhao S."/>
            <person name="Tian F."/>
            <person name="Wang X."/>
            <person name="Wang H."/>
            <person name="Xu L."/>
            <person name="Liu X."/>
            <person name="Vinar T."/>
            <person name="Wang Y."/>
            <person name="Lam T.W."/>
            <person name="Yiu S.M."/>
            <person name="Liu S."/>
            <person name="Zhang H."/>
            <person name="Li D."/>
            <person name="Huang Y."/>
            <person name="Wang X."/>
            <person name="Yang G."/>
            <person name="Jiang Z."/>
            <person name="Wang J."/>
            <person name="Qin N."/>
            <person name="Li L."/>
            <person name="Li J."/>
            <person name="Bolund L."/>
            <person name="Kristiansen K."/>
            <person name="Wong G.K."/>
            <person name="Olson M."/>
            <person name="Zhang X."/>
            <person name="Li S."/>
            <person name="Yang H."/>
            <person name="Wang J."/>
            <person name="Wang J."/>
        </authorList>
    </citation>
    <scope>NUCLEOTIDE SEQUENCE [LARGE SCALE GENOMIC DNA]</scope>
</reference>
<accession>A0A7N5KKL9</accession>
<keyword evidence="1" id="KW-0472">Membrane</keyword>
<reference evidence="2" key="2">
    <citation type="submission" date="2025-08" db="UniProtKB">
        <authorList>
            <consortium name="Ensembl"/>
        </authorList>
    </citation>
    <scope>IDENTIFICATION</scope>
</reference>
<sequence>MVPAHTSVAARIPSSKVKYSKLSSTDTTHSPEISLKVKESPTKIPYKAIASATAQFLIGTFLVIVGCLLLAGYISTVGASRAGPVLIFKSGHWLAFYSFEPFPLESYVRTGPIQDWWHLRLM</sequence>
<feature type="transmembrane region" description="Helical" evidence="1">
    <location>
        <begin position="48"/>
        <end position="71"/>
    </location>
</feature>
<keyword evidence="1" id="KW-0812">Transmembrane</keyword>
<keyword evidence="1" id="KW-1133">Transmembrane helix</keyword>
<dbReference type="InParanoid" id="A0A7N5KKL9"/>
<keyword evidence="3" id="KW-1185">Reference proteome</keyword>